<accession>A0A3S3Q2B2</accession>
<dbReference type="Proteomes" id="UP000283530">
    <property type="component" value="Unassembled WGS sequence"/>
</dbReference>
<protein>
    <submittedName>
        <fullName evidence="8">AP2-like protein ethylene-responsive transcription factor AIL6</fullName>
    </submittedName>
</protein>
<dbReference type="FunFam" id="3.30.730.10:FF:000002">
    <property type="entry name" value="AP2-like ethylene-responsive transcription factor"/>
    <property type="match status" value="1"/>
</dbReference>
<evidence type="ECO:0000256" key="2">
    <source>
        <dbReference type="ARBA" id="ARBA00022737"/>
    </source>
</evidence>
<keyword evidence="9" id="KW-1185">Reference proteome</keyword>
<dbReference type="PROSITE" id="PS51032">
    <property type="entry name" value="AP2_ERF"/>
    <property type="match status" value="2"/>
</dbReference>
<comment type="caution">
    <text evidence="8">The sequence shown here is derived from an EMBL/GenBank/DDBJ whole genome shotgun (WGS) entry which is preliminary data.</text>
</comment>
<dbReference type="OrthoDB" id="207175at2759"/>
<organism evidence="8 9">
    <name type="scientific">Cinnamomum micranthum f. kanehirae</name>
    <dbReference type="NCBI Taxonomy" id="337451"/>
    <lineage>
        <taxon>Eukaryota</taxon>
        <taxon>Viridiplantae</taxon>
        <taxon>Streptophyta</taxon>
        <taxon>Embryophyta</taxon>
        <taxon>Tracheophyta</taxon>
        <taxon>Spermatophyta</taxon>
        <taxon>Magnoliopsida</taxon>
        <taxon>Magnoliidae</taxon>
        <taxon>Laurales</taxon>
        <taxon>Lauraceae</taxon>
        <taxon>Cinnamomum</taxon>
    </lineage>
</organism>
<dbReference type="AlphaFoldDB" id="A0A3S3Q2B2"/>
<dbReference type="InterPro" id="IPR001471">
    <property type="entry name" value="AP2/ERF_dom"/>
</dbReference>
<dbReference type="PANTHER" id="PTHR32467:SF101">
    <property type="entry name" value="AP2-LIKE ETHYLENE-RESPONSIVE TRANSCRIPTION FACTOR AIL6"/>
    <property type="match status" value="1"/>
</dbReference>
<comment type="subcellular location">
    <subcellularLocation>
        <location evidence="1">Nucleus</location>
    </subcellularLocation>
</comment>
<dbReference type="InterPro" id="IPR036955">
    <property type="entry name" value="AP2/ERF_dom_sf"/>
</dbReference>
<evidence type="ECO:0000256" key="4">
    <source>
        <dbReference type="ARBA" id="ARBA00023125"/>
    </source>
</evidence>
<dbReference type="GO" id="GO:0005634">
    <property type="term" value="C:nucleus"/>
    <property type="evidence" value="ECO:0007669"/>
    <property type="project" value="UniProtKB-SubCell"/>
</dbReference>
<dbReference type="GO" id="GO:0003700">
    <property type="term" value="F:DNA-binding transcription factor activity"/>
    <property type="evidence" value="ECO:0007669"/>
    <property type="project" value="InterPro"/>
</dbReference>
<gene>
    <name evidence="8" type="ORF">CKAN_00580400</name>
</gene>
<dbReference type="EMBL" id="QPKB01000002">
    <property type="protein sequence ID" value="RWR77323.1"/>
    <property type="molecule type" value="Genomic_DNA"/>
</dbReference>
<dbReference type="Pfam" id="PF00847">
    <property type="entry name" value="AP2"/>
    <property type="match status" value="1"/>
</dbReference>
<evidence type="ECO:0000259" key="7">
    <source>
        <dbReference type="PROSITE" id="PS51032"/>
    </source>
</evidence>
<feature type="domain" description="AP2/ERF" evidence="7">
    <location>
        <begin position="218"/>
        <end position="321"/>
    </location>
</feature>
<evidence type="ECO:0000256" key="6">
    <source>
        <dbReference type="ARBA" id="ARBA00023242"/>
    </source>
</evidence>
<keyword evidence="5" id="KW-0804">Transcription</keyword>
<keyword evidence="3" id="KW-0805">Transcription regulation</keyword>
<sequence length="501" mass="55197">MAHASNSWLSFPYSPMEMMLFQMPSTRPSPHVGGGYSSDGYYSSPYCFLEPSNGNEERACVEAPFPSSTEDNKPAERETEAVSMMIPFPYLQMHQPLLKLEDFFLGQSLPLAQCAETTQELESSSLSCIYEQDMKAVATDSRFQTLSANSGSEIDDSVSVNGISSYSSGGGNGLVLTGGCGRTLMAPCQSLEKVVVSGAVTAKAKKASTDTFGQRTSIYRGVTRHRWTGRYEAHLWDNSCRREGQSRKGRQVYLGNFCLSKIVYTCSLVDSFQVQIVVQCRSFIDEICFLLGGYDKEEKAARAYDLAALKYWGSTATTNFPVSDYSKEIEEMKRMTRQEFVASLRRKSTGFSRGASIYRGVTRHHQHGRWQARIGRVAGNKDLYLGTFGTEVEAAEAYDVAAIKFRGINAVTNFEINRYDVDAIANSTLPIGAAAKRMKFSLPAEQEPKHIQPGIDIVSPLNLCSQENSATALLQNLLCLHPTASVGSPVGPELDLCRLLQ</sequence>
<dbReference type="Gene3D" id="3.30.730.10">
    <property type="entry name" value="AP2/ERF domain"/>
    <property type="match status" value="3"/>
</dbReference>
<evidence type="ECO:0000256" key="1">
    <source>
        <dbReference type="ARBA" id="ARBA00004123"/>
    </source>
</evidence>
<dbReference type="PANTHER" id="PTHR32467">
    <property type="entry name" value="AP2-LIKE ETHYLENE-RESPONSIVE TRANSCRIPTION FACTOR"/>
    <property type="match status" value="1"/>
</dbReference>
<dbReference type="GO" id="GO:0003677">
    <property type="term" value="F:DNA binding"/>
    <property type="evidence" value="ECO:0007669"/>
    <property type="project" value="UniProtKB-KW"/>
</dbReference>
<evidence type="ECO:0000313" key="9">
    <source>
        <dbReference type="Proteomes" id="UP000283530"/>
    </source>
</evidence>
<keyword evidence="4" id="KW-0238">DNA-binding</keyword>
<feature type="domain" description="AP2/ERF" evidence="7">
    <location>
        <begin position="357"/>
        <end position="415"/>
    </location>
</feature>
<keyword evidence="2" id="KW-0677">Repeat</keyword>
<dbReference type="InterPro" id="IPR016177">
    <property type="entry name" value="DNA-bd_dom_sf"/>
</dbReference>
<keyword evidence="6" id="KW-0539">Nucleus</keyword>
<name>A0A3S3Q2B2_9MAGN</name>
<dbReference type="CDD" id="cd00018">
    <property type="entry name" value="AP2"/>
    <property type="match status" value="2"/>
</dbReference>
<evidence type="ECO:0000313" key="8">
    <source>
        <dbReference type="EMBL" id="RWR77323.1"/>
    </source>
</evidence>
<dbReference type="SUPFAM" id="SSF54171">
    <property type="entry name" value="DNA-binding domain"/>
    <property type="match status" value="2"/>
</dbReference>
<dbReference type="PRINTS" id="PR00367">
    <property type="entry name" value="ETHRSPELEMNT"/>
</dbReference>
<evidence type="ECO:0000256" key="3">
    <source>
        <dbReference type="ARBA" id="ARBA00023015"/>
    </source>
</evidence>
<reference evidence="8 9" key="1">
    <citation type="journal article" date="2019" name="Nat. Plants">
        <title>Stout camphor tree genome fills gaps in understanding of flowering plant genome evolution.</title>
        <authorList>
            <person name="Chaw S.M."/>
            <person name="Liu Y.C."/>
            <person name="Wu Y.W."/>
            <person name="Wang H.Y."/>
            <person name="Lin C.I."/>
            <person name="Wu C.S."/>
            <person name="Ke H.M."/>
            <person name="Chang L.Y."/>
            <person name="Hsu C.Y."/>
            <person name="Yang H.T."/>
            <person name="Sudianto E."/>
            <person name="Hsu M.H."/>
            <person name="Wu K.P."/>
            <person name="Wang L.N."/>
            <person name="Leebens-Mack J.H."/>
            <person name="Tsai I.J."/>
        </authorList>
    </citation>
    <scope>NUCLEOTIDE SEQUENCE [LARGE SCALE GENOMIC DNA]</scope>
    <source>
        <strain evidence="9">cv. Chaw 1501</strain>
        <tissue evidence="8">Young leaves</tissue>
    </source>
</reference>
<proteinExistence type="predicted"/>
<dbReference type="SMART" id="SM00380">
    <property type="entry name" value="AP2"/>
    <property type="match status" value="2"/>
</dbReference>
<dbReference type="STRING" id="337451.A0A3S3Q2B2"/>
<evidence type="ECO:0000256" key="5">
    <source>
        <dbReference type="ARBA" id="ARBA00023163"/>
    </source>
</evidence>